<dbReference type="EMBL" id="FLAC01000018">
    <property type="protein sequence ID" value="SAQ00603.1"/>
    <property type="molecule type" value="Genomic_DNA"/>
</dbReference>
<gene>
    <name evidence="1" type="ORF">SAMEA2273876_04029</name>
</gene>
<proteinExistence type="predicted"/>
<organism evidence="1 2">
    <name type="scientific">Raoultella planticola</name>
    <name type="common">Klebsiella planticola</name>
    <dbReference type="NCBI Taxonomy" id="575"/>
    <lineage>
        <taxon>Bacteria</taxon>
        <taxon>Pseudomonadati</taxon>
        <taxon>Pseudomonadota</taxon>
        <taxon>Gammaproteobacteria</taxon>
        <taxon>Enterobacterales</taxon>
        <taxon>Enterobacteriaceae</taxon>
        <taxon>Klebsiella/Raoultella group</taxon>
        <taxon>Raoultella</taxon>
    </lineage>
</organism>
<sequence length="649" mass="66869">MAALVVQSVGVEQGVCAAEQGTLAVVEGSDADIERTARADDPACVVQRAAVQRHRTQRFQAALLVEEGAEAGVQRLLRGELARAVINIAPFKGERAAAGEITMLVVERAAVNSQPAVRVQRAGLVVEGAVGERQRGPVGDDNPLLVIQPGGADCLRFDRFDTALIVADRLRAADVAAAGGGGDQPLVIVEDPGVDPGIACRGEGAFAVIQRRPGVRRQAAVLRRQHFPALVINRLCGELNIAIGGNLPLAVIDVTRQFDHQGTAAGLHQFAFVVRKMLSGEGDRVGAERAAVVVKRLTAAQSQFPGVDLGVLAKEVTHAAVQLDPLALGLAAADVHPLAAGAQAPARQRLAVGAQLAVGMQPQVAALRQLTVILYPGGQHAAVAAGEACRLNVNMSAGGQRAAVAELAGGANGGVFAGAQRAAVFNAAVGGQGHAPGLGAKRAGVTHPDAALGADHADFSRVHTAEAGDIHRQLRTGCRVIAGFFDAFVGGIHPVAPGGDLQILGPQPGVNLHRAGDNIGVISGRAVHPGAFDGHLAAFDLIAGETAVGELRLAGGQRGAIGIDKAAAVTGNAGWVGDDDLGFFPCHFNHPVQPAGVARVDLVKNDLRFAFRQPGISRHHAAQLALHVFMRVIEDRPLLVNVELAVGIA</sequence>
<evidence type="ECO:0000313" key="1">
    <source>
        <dbReference type="EMBL" id="SAQ00603.1"/>
    </source>
</evidence>
<reference evidence="1 2" key="1">
    <citation type="submission" date="2016-05" db="EMBL/GenBank/DDBJ databases">
        <authorList>
            <consortium name="Pathogen Informatics"/>
        </authorList>
    </citation>
    <scope>NUCLEOTIDE SEQUENCE [LARGE SCALE GENOMIC DNA]</scope>
    <source>
        <strain evidence="1 2">2880STDY5682802</strain>
    </source>
</reference>
<comment type="caution">
    <text evidence="1">The sequence shown here is derived from an EMBL/GenBank/DDBJ whole genome shotgun (WGS) entry which is preliminary data.</text>
</comment>
<accession>A0A8G2E9R1</accession>
<dbReference type="AlphaFoldDB" id="A0A8G2E9R1"/>
<protein>
    <submittedName>
        <fullName evidence="1">Uncharacterized protein</fullName>
    </submittedName>
</protein>
<evidence type="ECO:0000313" key="2">
    <source>
        <dbReference type="Proteomes" id="UP000078124"/>
    </source>
</evidence>
<name>A0A8G2E9R1_RAOPL</name>
<dbReference type="Proteomes" id="UP000078124">
    <property type="component" value="Unassembled WGS sequence"/>
</dbReference>